<reference evidence="4" key="1">
    <citation type="journal article" date="2019" name="Int. J. Syst. Evol. Microbiol.">
        <title>The Global Catalogue of Microorganisms (GCM) 10K type strain sequencing project: providing services to taxonomists for standard genome sequencing and annotation.</title>
        <authorList>
            <consortium name="The Broad Institute Genomics Platform"/>
            <consortium name="The Broad Institute Genome Sequencing Center for Infectious Disease"/>
            <person name="Wu L."/>
            <person name="Ma J."/>
        </authorList>
    </citation>
    <scope>NUCLEOTIDE SEQUENCE [LARGE SCALE GENOMIC DNA]</scope>
    <source>
        <strain evidence="4">JCM 10083</strain>
    </source>
</reference>
<protein>
    <submittedName>
        <fullName evidence="3">SDR family NAD(P)-dependent oxidoreductase</fullName>
        <ecNumber evidence="3">1.1.1.-</ecNumber>
    </submittedName>
</protein>
<comment type="similarity">
    <text evidence="1">Belongs to the short-chain dehydrogenases/reductases (SDR) family.</text>
</comment>
<dbReference type="EMBL" id="JBHTEE010000001">
    <property type="protein sequence ID" value="MFC7605446.1"/>
    <property type="molecule type" value="Genomic_DNA"/>
</dbReference>
<dbReference type="PANTHER" id="PTHR43477:SF1">
    <property type="entry name" value="DIHYDROANTICAPSIN 7-DEHYDROGENASE"/>
    <property type="match status" value="1"/>
</dbReference>
<comment type="caution">
    <text evidence="3">The sequence shown here is derived from an EMBL/GenBank/DDBJ whole genome shotgun (WGS) entry which is preliminary data.</text>
</comment>
<dbReference type="PANTHER" id="PTHR43477">
    <property type="entry name" value="DIHYDROANTICAPSIN 7-DEHYDROGENASE"/>
    <property type="match status" value="1"/>
</dbReference>
<dbReference type="Proteomes" id="UP001596514">
    <property type="component" value="Unassembled WGS sequence"/>
</dbReference>
<dbReference type="PRINTS" id="PR00081">
    <property type="entry name" value="GDHRDH"/>
</dbReference>
<evidence type="ECO:0000313" key="4">
    <source>
        <dbReference type="Proteomes" id="UP001596514"/>
    </source>
</evidence>
<dbReference type="EC" id="1.1.1.-" evidence="3"/>
<dbReference type="RefSeq" id="WP_343974837.1">
    <property type="nucleotide sequence ID" value="NZ_BAAAGK010000127.1"/>
</dbReference>
<dbReference type="SUPFAM" id="SSF51735">
    <property type="entry name" value="NAD(P)-binding Rossmann-fold domains"/>
    <property type="match status" value="1"/>
</dbReference>
<evidence type="ECO:0000256" key="2">
    <source>
        <dbReference type="ARBA" id="ARBA00023002"/>
    </source>
</evidence>
<evidence type="ECO:0000313" key="3">
    <source>
        <dbReference type="EMBL" id="MFC7605446.1"/>
    </source>
</evidence>
<dbReference type="GO" id="GO:0016491">
    <property type="term" value="F:oxidoreductase activity"/>
    <property type="evidence" value="ECO:0007669"/>
    <property type="project" value="UniProtKB-KW"/>
</dbReference>
<sequence length="272" mass="28046">MAPGPYAREARPDYPGRLRLDGRGYVVLGTGDGIGGAVCDAIAQAGGRVLCADLDGERAEKTAARCGGEAMTADVTDREQLTAVFDRAEELFGEGFHGIVDVVGVSFAEPLADGTEESMRRQFDLVLRHPLLLTQVAIPRLAALGHGSVVFVGSLAGAANTPRLGLYGTAKAAVHHLATACAQEFGPYGVRTNAVVAGRILGSGGTPNPPAEAVRAVEAVVPQRRCGFPDDIASVVLFLLSDLAGYVNGAEIPVDGGIGVVSPLPSTHPANR</sequence>
<proteinExistence type="inferred from homology"/>
<dbReference type="InterPro" id="IPR036291">
    <property type="entry name" value="NAD(P)-bd_dom_sf"/>
</dbReference>
<keyword evidence="4" id="KW-1185">Reference proteome</keyword>
<dbReference type="CDD" id="cd05233">
    <property type="entry name" value="SDR_c"/>
    <property type="match status" value="1"/>
</dbReference>
<dbReference type="InterPro" id="IPR002347">
    <property type="entry name" value="SDR_fam"/>
</dbReference>
<accession>A0ABW2TCA6</accession>
<gene>
    <name evidence="3" type="ORF">ACFQVD_35630</name>
</gene>
<evidence type="ECO:0000256" key="1">
    <source>
        <dbReference type="ARBA" id="ARBA00006484"/>
    </source>
</evidence>
<organism evidence="3 4">
    <name type="scientific">Streptosporangium amethystogenes subsp. fukuiense</name>
    <dbReference type="NCBI Taxonomy" id="698418"/>
    <lineage>
        <taxon>Bacteria</taxon>
        <taxon>Bacillati</taxon>
        <taxon>Actinomycetota</taxon>
        <taxon>Actinomycetes</taxon>
        <taxon>Streptosporangiales</taxon>
        <taxon>Streptosporangiaceae</taxon>
        <taxon>Streptosporangium</taxon>
    </lineage>
</organism>
<keyword evidence="2 3" id="KW-0560">Oxidoreductase</keyword>
<dbReference type="Pfam" id="PF13561">
    <property type="entry name" value="adh_short_C2"/>
    <property type="match status" value="1"/>
</dbReference>
<dbReference type="InterPro" id="IPR051122">
    <property type="entry name" value="SDR_DHRS6-like"/>
</dbReference>
<dbReference type="Gene3D" id="3.40.50.720">
    <property type="entry name" value="NAD(P)-binding Rossmann-like Domain"/>
    <property type="match status" value="1"/>
</dbReference>
<name>A0ABW2TCA6_9ACTN</name>